<dbReference type="GO" id="GO:0051607">
    <property type="term" value="P:defense response to virus"/>
    <property type="evidence" value="ECO:0007669"/>
    <property type="project" value="UniProtKB-KW"/>
</dbReference>
<dbReference type="PANTHER" id="PTHR34353">
    <property type="entry name" value="CRISPR-ASSOCIATED ENDONUCLEASE CAS1 1"/>
    <property type="match status" value="1"/>
</dbReference>
<dbReference type="GO" id="GO:0046872">
    <property type="term" value="F:metal ion binding"/>
    <property type="evidence" value="ECO:0007669"/>
    <property type="project" value="UniProtKB-KW"/>
</dbReference>
<keyword evidence="7" id="KW-0238">DNA-binding</keyword>
<protein>
    <submittedName>
        <fullName evidence="10">Subtype II CRISPR-associated endonuclease Cas1</fullName>
    </submittedName>
</protein>
<accession>A0A2K9P028</accession>
<dbReference type="InterPro" id="IPR042206">
    <property type="entry name" value="CRISPR-assoc_Cas1_C"/>
</dbReference>
<evidence type="ECO:0000256" key="8">
    <source>
        <dbReference type="ARBA" id="ARBA00023211"/>
    </source>
</evidence>
<evidence type="ECO:0000256" key="4">
    <source>
        <dbReference type="ARBA" id="ARBA00022801"/>
    </source>
</evidence>
<dbReference type="GO" id="GO:0004520">
    <property type="term" value="F:DNA endonuclease activity"/>
    <property type="evidence" value="ECO:0007669"/>
    <property type="project" value="InterPro"/>
</dbReference>
<keyword evidence="11" id="KW-1185">Reference proteome</keyword>
<dbReference type="GO" id="GO:0016787">
    <property type="term" value="F:hydrolase activity"/>
    <property type="evidence" value="ECO:0007669"/>
    <property type="project" value="UniProtKB-KW"/>
</dbReference>
<keyword evidence="8" id="KW-0464">Manganese</keyword>
<comment type="subunit">
    <text evidence="9">Homodimer, forms a heterotetramer with a Cas2 homodimer.</text>
</comment>
<dbReference type="GO" id="GO:0003677">
    <property type="term" value="F:DNA binding"/>
    <property type="evidence" value="ECO:0007669"/>
    <property type="project" value="UniProtKB-KW"/>
</dbReference>
<dbReference type="GO" id="GO:0043571">
    <property type="term" value="P:maintenance of CRISPR repeat elements"/>
    <property type="evidence" value="ECO:0007669"/>
    <property type="project" value="InterPro"/>
</dbReference>
<dbReference type="EMBL" id="CP020991">
    <property type="protein sequence ID" value="AUO18630.1"/>
    <property type="molecule type" value="Genomic_DNA"/>
</dbReference>
<keyword evidence="6" id="KW-0051">Antiviral defense</keyword>
<keyword evidence="2" id="KW-0479">Metal-binding</keyword>
<keyword evidence="5" id="KW-0460">Magnesium</keyword>
<evidence type="ECO:0000256" key="7">
    <source>
        <dbReference type="ARBA" id="ARBA00023125"/>
    </source>
</evidence>
<keyword evidence="1" id="KW-0540">Nuclease</keyword>
<name>A0A2K9P028_9FIRM</name>
<dbReference type="InterPro" id="IPR019855">
    <property type="entry name" value="CRISPR-assoc_Cas1_NMENI"/>
</dbReference>
<dbReference type="Pfam" id="PF01867">
    <property type="entry name" value="Cas_Cas1"/>
    <property type="match status" value="1"/>
</dbReference>
<gene>
    <name evidence="10" type="ORF">B9O19_00446</name>
</gene>
<dbReference type="AlphaFoldDB" id="A0A2K9P028"/>
<evidence type="ECO:0000313" key="11">
    <source>
        <dbReference type="Proteomes" id="UP000235589"/>
    </source>
</evidence>
<dbReference type="InterPro" id="IPR050646">
    <property type="entry name" value="Cas1"/>
</dbReference>
<evidence type="ECO:0000256" key="6">
    <source>
        <dbReference type="ARBA" id="ARBA00023118"/>
    </source>
</evidence>
<organism evidence="10 11">
    <name type="scientific">Monoglobus pectinilyticus</name>
    <dbReference type="NCBI Taxonomy" id="1981510"/>
    <lineage>
        <taxon>Bacteria</taxon>
        <taxon>Bacillati</taxon>
        <taxon>Bacillota</taxon>
        <taxon>Clostridia</taxon>
        <taxon>Monoglobales</taxon>
        <taxon>Monoglobaceae</taxon>
        <taxon>Monoglobus</taxon>
    </lineage>
</organism>
<dbReference type="KEGG" id="mpec:B9O19_00446"/>
<dbReference type="Gene3D" id="1.20.120.920">
    <property type="entry name" value="CRISPR-associated endonuclease Cas1, C-terminal domain"/>
    <property type="match status" value="1"/>
</dbReference>
<dbReference type="PANTHER" id="PTHR34353:SF2">
    <property type="entry name" value="CRISPR-ASSOCIATED ENDONUCLEASE CAS1 1"/>
    <property type="match status" value="1"/>
</dbReference>
<evidence type="ECO:0000256" key="5">
    <source>
        <dbReference type="ARBA" id="ARBA00022842"/>
    </source>
</evidence>
<proteinExistence type="predicted"/>
<evidence type="ECO:0000256" key="3">
    <source>
        <dbReference type="ARBA" id="ARBA00022759"/>
    </source>
</evidence>
<sequence>MLSGYIKEIEFNDATNREGHAAKVYFNALFGMDFNRNADNAINAALNYGYRIILSAVNREVVSNGYLTQLGLFHDNMFNQFNLSCDIMEPLRILIDRLVYHENFAMFNSDEKHKVVNILNETIYIDGGKYTFLNAIKIYCKSIFDALNDNDTSLIQFYRYEL</sequence>
<dbReference type="NCBIfam" id="TIGR03639">
    <property type="entry name" value="cas1_NMENI"/>
    <property type="match status" value="1"/>
</dbReference>
<evidence type="ECO:0000256" key="2">
    <source>
        <dbReference type="ARBA" id="ARBA00022723"/>
    </source>
</evidence>
<dbReference type="Proteomes" id="UP000235589">
    <property type="component" value="Chromosome"/>
</dbReference>
<evidence type="ECO:0000256" key="1">
    <source>
        <dbReference type="ARBA" id="ARBA00022722"/>
    </source>
</evidence>
<reference evidence="10 11" key="1">
    <citation type="submission" date="2017-04" db="EMBL/GenBank/DDBJ databases">
        <title>Monoglobus pectinilyticus 14 draft genome.</title>
        <authorList>
            <person name="Kim C."/>
            <person name="Rosendale D.I."/>
            <person name="Kelly W.J."/>
            <person name="Tannock G.W."/>
            <person name="Patchett M.L."/>
            <person name="Jordens J.Z."/>
        </authorList>
    </citation>
    <scope>NUCLEOTIDE SEQUENCE [LARGE SCALE GENOMIC DNA]</scope>
    <source>
        <strain evidence="10 11">14</strain>
    </source>
</reference>
<keyword evidence="4" id="KW-0378">Hydrolase</keyword>
<dbReference type="InterPro" id="IPR002729">
    <property type="entry name" value="CRISPR-assoc_Cas1"/>
</dbReference>
<evidence type="ECO:0000256" key="9">
    <source>
        <dbReference type="ARBA" id="ARBA00038592"/>
    </source>
</evidence>
<evidence type="ECO:0000313" key="10">
    <source>
        <dbReference type="EMBL" id="AUO18630.1"/>
    </source>
</evidence>
<keyword evidence="3 10" id="KW-0255">Endonuclease</keyword>